<evidence type="ECO:0008006" key="5">
    <source>
        <dbReference type="Google" id="ProtNLM"/>
    </source>
</evidence>
<feature type="region of interest" description="Disordered" evidence="2">
    <location>
        <begin position="1"/>
        <end position="25"/>
    </location>
</feature>
<reference evidence="3 4" key="1">
    <citation type="submission" date="2013-03" db="EMBL/GenBank/DDBJ databases">
        <title>The Genome Sequence of Exophiala aquamarina CBS 119918.</title>
        <authorList>
            <consortium name="The Broad Institute Genomics Platform"/>
            <person name="Cuomo C."/>
            <person name="de Hoog S."/>
            <person name="Gorbushina A."/>
            <person name="Walker B."/>
            <person name="Young S.K."/>
            <person name="Zeng Q."/>
            <person name="Gargeya S."/>
            <person name="Fitzgerald M."/>
            <person name="Haas B."/>
            <person name="Abouelleil A."/>
            <person name="Allen A.W."/>
            <person name="Alvarado L."/>
            <person name="Arachchi H.M."/>
            <person name="Berlin A.M."/>
            <person name="Chapman S.B."/>
            <person name="Gainer-Dewar J."/>
            <person name="Goldberg J."/>
            <person name="Griggs A."/>
            <person name="Gujja S."/>
            <person name="Hansen M."/>
            <person name="Howarth C."/>
            <person name="Imamovic A."/>
            <person name="Ireland A."/>
            <person name="Larimer J."/>
            <person name="McCowan C."/>
            <person name="Murphy C."/>
            <person name="Pearson M."/>
            <person name="Poon T.W."/>
            <person name="Priest M."/>
            <person name="Roberts A."/>
            <person name="Saif S."/>
            <person name="Shea T."/>
            <person name="Sisk P."/>
            <person name="Sykes S."/>
            <person name="Wortman J."/>
            <person name="Nusbaum C."/>
            <person name="Birren B."/>
        </authorList>
    </citation>
    <scope>NUCLEOTIDE SEQUENCE [LARGE SCALE GENOMIC DNA]</scope>
    <source>
        <strain evidence="3 4">CBS 119918</strain>
    </source>
</reference>
<dbReference type="OrthoDB" id="2308815at2759"/>
<dbReference type="VEuPathDB" id="FungiDB:A1O9_11139"/>
<feature type="compositionally biased region" description="Basic and acidic residues" evidence="2">
    <location>
        <begin position="1"/>
        <end position="22"/>
    </location>
</feature>
<comment type="similarity">
    <text evidence="1">Belongs to the CoA-transferase III family.</text>
</comment>
<evidence type="ECO:0000313" key="4">
    <source>
        <dbReference type="Proteomes" id="UP000027920"/>
    </source>
</evidence>
<name>A0A072NZ83_9EURO</name>
<dbReference type="InterPro" id="IPR003673">
    <property type="entry name" value="CoA-Trfase_fam_III"/>
</dbReference>
<dbReference type="PANTHER" id="PTHR48229">
    <property type="entry name" value="CAIB/BAIF FAMILY ENZYME (AFU_ORTHOLOGUE AFUA_1G05360)-RELATED"/>
    <property type="match status" value="1"/>
</dbReference>
<dbReference type="RefSeq" id="XP_013255312.1">
    <property type="nucleotide sequence ID" value="XM_013399858.1"/>
</dbReference>
<keyword evidence="4" id="KW-1185">Reference proteome</keyword>
<protein>
    <recommendedName>
        <fullName evidence="5">Alpha-methylacyl-CoA racemase</fullName>
    </recommendedName>
</protein>
<evidence type="ECO:0000256" key="2">
    <source>
        <dbReference type="SAM" id="MobiDB-lite"/>
    </source>
</evidence>
<dbReference type="Pfam" id="PF02515">
    <property type="entry name" value="CoA_transf_3"/>
    <property type="match status" value="1"/>
</dbReference>
<dbReference type="PANTHER" id="PTHR48229:SF1">
    <property type="entry name" value="ALPHA METHYLACYL-COA RACEMASE-RELATED"/>
    <property type="match status" value="1"/>
</dbReference>
<proteinExistence type="inferred from homology"/>
<dbReference type="GO" id="GO:0003824">
    <property type="term" value="F:catalytic activity"/>
    <property type="evidence" value="ECO:0007669"/>
    <property type="project" value="InterPro"/>
</dbReference>
<dbReference type="Proteomes" id="UP000027920">
    <property type="component" value="Unassembled WGS sequence"/>
</dbReference>
<evidence type="ECO:0000256" key="1">
    <source>
        <dbReference type="ARBA" id="ARBA00008383"/>
    </source>
</evidence>
<dbReference type="GeneID" id="25286039"/>
<organism evidence="3 4">
    <name type="scientific">Exophiala aquamarina CBS 119918</name>
    <dbReference type="NCBI Taxonomy" id="1182545"/>
    <lineage>
        <taxon>Eukaryota</taxon>
        <taxon>Fungi</taxon>
        <taxon>Dikarya</taxon>
        <taxon>Ascomycota</taxon>
        <taxon>Pezizomycotina</taxon>
        <taxon>Eurotiomycetes</taxon>
        <taxon>Chaetothyriomycetidae</taxon>
        <taxon>Chaetothyriales</taxon>
        <taxon>Herpotrichiellaceae</taxon>
        <taxon>Exophiala</taxon>
    </lineage>
</organism>
<dbReference type="InterPro" id="IPR052985">
    <property type="entry name" value="CoA-trans_III_biosynth/detox"/>
</dbReference>
<accession>A0A072NZ83</accession>
<sequence>MDGKSHFESDGLRKTISPEDSRSSIPSDAKKILTILLTKNAHLEMPAAVTEYASSVIFTPNVSTFLPTPMKMSESASAMWACIGLFASAICRERYNAGEPKRIVVDVYSATLMLCSVFLFQINGKVFTESQVAPRAIHLDRGRNRETYRNLVSNIYKTMDNRYFHLHGSLNATPTLHMLDLPEHRPDLQGNEHVEAIKDIYRAVVAKRDSMSLEVEANERWLQPGATCRTVDEYAATSHGRLNIEEPLYKIYKCQEQLSPTPWPQSQKCGRPLAGIRVLDLTKVIAGPTVTRVLALMGADVLRVSTDTQPDALPFIADGQLGKRDANINLKTSAGKRQLDDLLKEADVVVNSYRPGVFERLGLGRNWAHELARRRGKGIIYCRENCYGWKGEWSGRAGYQPISDCVTGASWEQGKFLGLDEPVMPLFPNSDSQTGLAGGIAIMQALSRRALEGGSYNVDIALNTFNNWLVREVGFHDKQTLASLRALHSEFLPRHDTGFFEMAPMVLETIKKSNGTGPGQLWDRARFTTGIIRWGLAEEEAEYLDWRRIVSVESKGGEREVVFDFESGSCMPGSDEARWL</sequence>
<comment type="caution">
    <text evidence="3">The sequence shown here is derived from an EMBL/GenBank/DDBJ whole genome shotgun (WGS) entry which is preliminary data.</text>
</comment>
<dbReference type="AlphaFoldDB" id="A0A072NZ83"/>
<dbReference type="EMBL" id="AMGV01000016">
    <property type="protein sequence ID" value="KEF52722.1"/>
    <property type="molecule type" value="Genomic_DNA"/>
</dbReference>
<gene>
    <name evidence="3" type="ORF">A1O9_11139</name>
</gene>
<dbReference type="SUPFAM" id="SSF89796">
    <property type="entry name" value="CoA-transferase family III (CaiB/BaiF)"/>
    <property type="match status" value="2"/>
</dbReference>
<dbReference type="STRING" id="1182545.A0A072NZ83"/>
<dbReference type="HOGENOM" id="CLU_021588_1_1_1"/>
<evidence type="ECO:0000313" key="3">
    <source>
        <dbReference type="EMBL" id="KEF52722.1"/>
    </source>
</evidence>
<dbReference type="InterPro" id="IPR023606">
    <property type="entry name" value="CoA-Trfase_III_dom_1_sf"/>
</dbReference>
<dbReference type="Gene3D" id="3.40.50.10540">
    <property type="entry name" value="Crotonobetainyl-coa:carnitine coa-transferase, domain 1"/>
    <property type="match status" value="1"/>
</dbReference>